<keyword evidence="3 8" id="KW-0813">Transport</keyword>
<comment type="similarity">
    <text evidence="2 8">Belongs to the V-ATPase proteolipid subunit family.</text>
</comment>
<dbReference type="eggNOG" id="COG0636">
    <property type="taxonomic scope" value="Bacteria"/>
</dbReference>
<feature type="domain" description="V-ATPase proteolipid subunit C-like" evidence="9">
    <location>
        <begin position="92"/>
        <end position="151"/>
    </location>
</feature>
<dbReference type="Proteomes" id="UP000004754">
    <property type="component" value="Unassembled WGS sequence"/>
</dbReference>
<keyword evidence="7 8" id="KW-0472">Membrane</keyword>
<dbReference type="GO" id="GO:0033179">
    <property type="term" value="C:proton-transporting V-type ATPase, V0 domain"/>
    <property type="evidence" value="ECO:0007669"/>
    <property type="project" value="InterPro"/>
</dbReference>
<evidence type="ECO:0000256" key="7">
    <source>
        <dbReference type="ARBA" id="ARBA00023136"/>
    </source>
</evidence>
<organism evidence="10 11">
    <name type="scientific">Pseudoramibacter alactolyticus ATCC 23263</name>
    <dbReference type="NCBI Taxonomy" id="887929"/>
    <lineage>
        <taxon>Bacteria</taxon>
        <taxon>Bacillati</taxon>
        <taxon>Bacillota</taxon>
        <taxon>Clostridia</taxon>
        <taxon>Eubacteriales</taxon>
        <taxon>Eubacteriaceae</taxon>
        <taxon>Pseudoramibacter</taxon>
    </lineage>
</organism>
<accession>E6MFQ6</accession>
<evidence type="ECO:0000313" key="11">
    <source>
        <dbReference type="Proteomes" id="UP000004754"/>
    </source>
</evidence>
<evidence type="ECO:0000256" key="6">
    <source>
        <dbReference type="ARBA" id="ARBA00023065"/>
    </source>
</evidence>
<dbReference type="RefSeq" id="WP_006598241.1">
    <property type="nucleotide sequence ID" value="NZ_GL622359.1"/>
</dbReference>
<comment type="subcellular location">
    <subcellularLocation>
        <location evidence="1">Membrane</location>
        <topology evidence="1">Multi-pass membrane protein</topology>
    </subcellularLocation>
</comment>
<evidence type="ECO:0000259" key="9">
    <source>
        <dbReference type="Pfam" id="PF00137"/>
    </source>
</evidence>
<feature type="transmembrane region" description="Helical" evidence="8">
    <location>
        <begin position="89"/>
        <end position="110"/>
    </location>
</feature>
<dbReference type="PRINTS" id="PR00122">
    <property type="entry name" value="VACATPASE"/>
</dbReference>
<gene>
    <name evidence="10" type="ORF">HMP0721_0817</name>
</gene>
<dbReference type="InterPro" id="IPR035921">
    <property type="entry name" value="F/V-ATP_Csub_sf"/>
</dbReference>
<keyword evidence="5 8" id="KW-1133">Transmembrane helix</keyword>
<protein>
    <submittedName>
        <fullName evidence="10">ATP synthase subunit C</fullName>
    </submittedName>
</protein>
<dbReference type="InterPro" id="IPR000245">
    <property type="entry name" value="ATPase_proteolipid_csu"/>
</dbReference>
<evidence type="ECO:0000256" key="1">
    <source>
        <dbReference type="ARBA" id="ARBA00004141"/>
    </source>
</evidence>
<dbReference type="CDD" id="cd18179">
    <property type="entry name" value="ATP-synt_Vo_Ao_c_NTPK_rpt1"/>
    <property type="match status" value="1"/>
</dbReference>
<evidence type="ECO:0000256" key="3">
    <source>
        <dbReference type="ARBA" id="ARBA00022448"/>
    </source>
</evidence>
<evidence type="ECO:0000256" key="2">
    <source>
        <dbReference type="ARBA" id="ARBA00007296"/>
    </source>
</evidence>
<dbReference type="STRING" id="887929.HMP0721_0817"/>
<sequence>MSLGIIIAAFGAGISALLAGIGSVWGVQCAGQAAAGVCSEQPDLFGKVLVLQALPGTQGIYGFLLAVLIMVQTGLISGHPANLTVLQGWAYFAAALPIAVVGLVSGIYQGKTAAASIHMTGKDPDSSAKGITMTALVETYAILALLASILLLFGIK</sequence>
<dbReference type="OrthoDB" id="384481at2"/>
<dbReference type="Pfam" id="PF00137">
    <property type="entry name" value="ATP-synt_C"/>
    <property type="match status" value="2"/>
</dbReference>
<dbReference type="GO" id="GO:0046961">
    <property type="term" value="F:proton-transporting ATPase activity, rotational mechanism"/>
    <property type="evidence" value="ECO:0007669"/>
    <property type="project" value="InterPro"/>
</dbReference>
<dbReference type="Gene3D" id="1.20.120.610">
    <property type="entry name" value="lithium bound rotor ring of v- atpase"/>
    <property type="match status" value="1"/>
</dbReference>
<feature type="transmembrane region" description="Helical" evidence="8">
    <location>
        <begin position="59"/>
        <end position="77"/>
    </location>
</feature>
<proteinExistence type="inferred from homology"/>
<dbReference type="PANTHER" id="PTHR10263">
    <property type="entry name" value="V-TYPE PROTON ATPASE PROTEOLIPID SUBUNIT"/>
    <property type="match status" value="1"/>
</dbReference>
<evidence type="ECO:0000256" key="4">
    <source>
        <dbReference type="ARBA" id="ARBA00022692"/>
    </source>
</evidence>
<dbReference type="CDD" id="cd18180">
    <property type="entry name" value="ATP-synt_Vo_Ao_c_NTPK_rpt2"/>
    <property type="match status" value="1"/>
</dbReference>
<comment type="caution">
    <text evidence="10">The sequence shown here is derived from an EMBL/GenBank/DDBJ whole genome shotgun (WGS) entry which is preliminary data.</text>
</comment>
<dbReference type="NCBIfam" id="NF005124">
    <property type="entry name" value="PRK06558.1"/>
    <property type="match status" value="1"/>
</dbReference>
<dbReference type="HOGENOM" id="CLU_126047_0_0_9"/>
<feature type="transmembrane region" description="Helical" evidence="8">
    <location>
        <begin position="130"/>
        <end position="153"/>
    </location>
</feature>
<evidence type="ECO:0000256" key="5">
    <source>
        <dbReference type="ARBA" id="ARBA00022989"/>
    </source>
</evidence>
<dbReference type="EMBL" id="AEQN01000014">
    <property type="protein sequence ID" value="EFV02051.1"/>
    <property type="molecule type" value="Genomic_DNA"/>
</dbReference>
<evidence type="ECO:0000313" key="10">
    <source>
        <dbReference type="EMBL" id="EFV02051.1"/>
    </source>
</evidence>
<keyword evidence="4 8" id="KW-0812">Transmembrane</keyword>
<keyword evidence="11" id="KW-1185">Reference proteome</keyword>
<dbReference type="SUPFAM" id="SSF81333">
    <property type="entry name" value="F1F0 ATP synthase subunit C"/>
    <property type="match status" value="2"/>
</dbReference>
<reference evidence="10 11" key="1">
    <citation type="submission" date="2010-12" db="EMBL/GenBank/DDBJ databases">
        <authorList>
            <person name="Muzny D."/>
            <person name="Qin X."/>
            <person name="Deng J."/>
            <person name="Jiang H."/>
            <person name="Liu Y."/>
            <person name="Qu J."/>
            <person name="Song X.-Z."/>
            <person name="Zhang L."/>
            <person name="Thornton R."/>
            <person name="Coyle M."/>
            <person name="Francisco L."/>
            <person name="Jackson L."/>
            <person name="Javaid M."/>
            <person name="Korchina V."/>
            <person name="Kovar C."/>
            <person name="Mata R."/>
            <person name="Mathew T."/>
            <person name="Ngo R."/>
            <person name="Nguyen L."/>
            <person name="Nguyen N."/>
            <person name="Okwuonu G."/>
            <person name="Ongeri F."/>
            <person name="Pham C."/>
            <person name="Simmons D."/>
            <person name="Wilczek-Boney K."/>
            <person name="Hale W."/>
            <person name="Jakkamsetti A."/>
            <person name="Pham P."/>
            <person name="Ruth R."/>
            <person name="San Lucas F."/>
            <person name="Warren J."/>
            <person name="Zhang J."/>
            <person name="Zhao Z."/>
            <person name="Zhou C."/>
            <person name="Zhu D."/>
            <person name="Lee S."/>
            <person name="Bess C."/>
            <person name="Blankenburg K."/>
            <person name="Forbes L."/>
            <person name="Fu Q."/>
            <person name="Gubbala S."/>
            <person name="Hirani K."/>
            <person name="Jayaseelan J.C."/>
            <person name="Lara F."/>
            <person name="Munidasa M."/>
            <person name="Palculict T."/>
            <person name="Patil S."/>
            <person name="Pu L.-L."/>
            <person name="Saada N."/>
            <person name="Tang L."/>
            <person name="Weissenberger G."/>
            <person name="Zhu Y."/>
            <person name="Hemphill L."/>
            <person name="Shang Y."/>
            <person name="Youmans B."/>
            <person name="Ayvaz T."/>
            <person name="Ross M."/>
            <person name="Santibanez J."/>
            <person name="Aqrawi P."/>
            <person name="Gross S."/>
            <person name="Joshi V."/>
            <person name="Fowler G."/>
            <person name="Nazareth L."/>
            <person name="Reid J."/>
            <person name="Worley K."/>
            <person name="Petrosino J."/>
            <person name="Highlander S."/>
            <person name="Gibbs R."/>
        </authorList>
    </citation>
    <scope>NUCLEOTIDE SEQUENCE [LARGE SCALE GENOMIC DNA]</scope>
    <source>
        <strain evidence="10 11">ATCC 23263</strain>
    </source>
</reference>
<name>E6MFQ6_9FIRM</name>
<evidence type="ECO:0000256" key="8">
    <source>
        <dbReference type="RuleBase" id="RU363060"/>
    </source>
</evidence>
<dbReference type="FunFam" id="1.20.120.610:FF:000005">
    <property type="entry name" value="V-type sodium ATPase subunit K"/>
    <property type="match status" value="1"/>
</dbReference>
<dbReference type="InterPro" id="IPR002379">
    <property type="entry name" value="ATPase_proteolipid_c-like_dom"/>
</dbReference>
<feature type="domain" description="V-ATPase proteolipid subunit C-like" evidence="9">
    <location>
        <begin position="10"/>
        <end position="69"/>
    </location>
</feature>
<keyword evidence="6 8" id="KW-0406">Ion transport</keyword>
<dbReference type="AlphaFoldDB" id="E6MFQ6"/>